<evidence type="ECO:0000313" key="4">
    <source>
        <dbReference type="Proteomes" id="UP000199069"/>
    </source>
</evidence>
<evidence type="ECO:0000256" key="1">
    <source>
        <dbReference type="SAM" id="MobiDB-lite"/>
    </source>
</evidence>
<dbReference type="Proteomes" id="UP000239560">
    <property type="component" value="Unassembled WGS sequence"/>
</dbReference>
<protein>
    <submittedName>
        <fullName evidence="2 3">Putative RNA binding motif-containing protein</fullName>
    </submittedName>
</protein>
<organism evidence="2 4">
    <name type="scientific">Rhodotorula toruloides</name>
    <name type="common">Yeast</name>
    <name type="synonym">Rhodosporidium toruloides</name>
    <dbReference type="NCBI Taxonomy" id="5286"/>
    <lineage>
        <taxon>Eukaryota</taxon>
        <taxon>Fungi</taxon>
        <taxon>Dikarya</taxon>
        <taxon>Basidiomycota</taxon>
        <taxon>Pucciniomycotina</taxon>
        <taxon>Microbotryomycetes</taxon>
        <taxon>Sporidiobolales</taxon>
        <taxon>Sporidiobolaceae</taxon>
        <taxon>Rhodotorula</taxon>
    </lineage>
</organism>
<dbReference type="Proteomes" id="UP000199069">
    <property type="component" value="Unassembled WGS sequence"/>
</dbReference>
<keyword evidence="4" id="KW-1185">Reference proteome</keyword>
<reference evidence="2 4" key="1">
    <citation type="submission" date="2015-07" db="EMBL/GenBank/DDBJ databases">
        <authorList>
            <person name="Cajimat M.N.B."/>
            <person name="Milazzo M.L."/>
            <person name="Fulhorst C.F."/>
        </authorList>
    </citation>
    <scope>NUCLEOTIDE SEQUENCE [LARGE SCALE GENOMIC DNA]</scope>
    <source>
        <strain evidence="2">Single colony</strain>
    </source>
</reference>
<name>A0A0K3CP71_RHOTO</name>
<dbReference type="OrthoDB" id="10305094at2759"/>
<dbReference type="EMBL" id="LCTV02000009">
    <property type="protein sequence ID" value="PRQ72567.1"/>
    <property type="molecule type" value="Genomic_DNA"/>
</dbReference>
<gene>
    <name evidence="2" type="primary">FGENESH: predicted gene_9.193</name>
    <name evidence="3" type="ORF">AAT19DRAFT_16491</name>
    <name evidence="2" type="ORF">BN2166_0048470</name>
</gene>
<evidence type="ECO:0000313" key="3">
    <source>
        <dbReference type="EMBL" id="PRQ72567.1"/>
    </source>
</evidence>
<sequence length="123" mass="12870">MLPPPPSATKGRDPWPWRGAPLFPLTPMIESPPASNASTPSLEQSASFETLVKPNAGGLPGGANFSRAKGVSDSCELSRPAALPGSLRPLHLTALHFLRLSLPLPPPSAPCPFVVRTSASHPH</sequence>
<dbReference type="AlphaFoldDB" id="A0A0K3CP71"/>
<feature type="region of interest" description="Disordered" evidence="1">
    <location>
        <begin position="26"/>
        <end position="46"/>
    </location>
</feature>
<accession>A0A0K3CP71</accession>
<proteinExistence type="predicted"/>
<reference evidence="3 5" key="2">
    <citation type="journal article" date="2018" name="Elife">
        <title>Functional genomics of lipid metabolism in the oleaginous yeast Rhodosporidium toruloides.</title>
        <authorList>
            <person name="Coradetti S.T."/>
            <person name="Pinel D."/>
            <person name="Geiselman G."/>
            <person name="Ito M."/>
            <person name="Mondo S."/>
            <person name="Reilly M.C."/>
            <person name="Cheng Y.F."/>
            <person name="Bauer S."/>
            <person name="Grigoriev I."/>
            <person name="Gladden J.M."/>
            <person name="Simmons B.A."/>
            <person name="Brem R."/>
            <person name="Arkin A.P."/>
            <person name="Skerker J.M."/>
        </authorList>
    </citation>
    <scope>NUCLEOTIDE SEQUENCE [LARGE SCALE GENOMIC DNA]</scope>
    <source>
        <strain evidence="3 5">NBRC 0880</strain>
    </source>
</reference>
<evidence type="ECO:0000313" key="2">
    <source>
        <dbReference type="EMBL" id="CTR08986.1"/>
    </source>
</evidence>
<feature type="compositionally biased region" description="Polar residues" evidence="1">
    <location>
        <begin position="33"/>
        <end position="46"/>
    </location>
</feature>
<dbReference type="EMBL" id="CWKI01000009">
    <property type="protein sequence ID" value="CTR08986.1"/>
    <property type="molecule type" value="Genomic_DNA"/>
</dbReference>
<evidence type="ECO:0000313" key="5">
    <source>
        <dbReference type="Proteomes" id="UP000239560"/>
    </source>
</evidence>